<gene>
    <name evidence="1" type="ORF">LCGC14_1862110</name>
</gene>
<feature type="non-terminal residue" evidence="1">
    <location>
        <position position="1"/>
    </location>
</feature>
<comment type="caution">
    <text evidence="1">The sequence shown here is derived from an EMBL/GenBank/DDBJ whole genome shotgun (WGS) entry which is preliminary data.</text>
</comment>
<protein>
    <submittedName>
        <fullName evidence="1">Uncharacterized protein</fullName>
    </submittedName>
</protein>
<evidence type="ECO:0000313" key="1">
    <source>
        <dbReference type="EMBL" id="KKL94689.1"/>
    </source>
</evidence>
<organism evidence="1">
    <name type="scientific">marine sediment metagenome</name>
    <dbReference type="NCBI Taxonomy" id="412755"/>
    <lineage>
        <taxon>unclassified sequences</taxon>
        <taxon>metagenomes</taxon>
        <taxon>ecological metagenomes</taxon>
    </lineage>
</organism>
<proteinExistence type="predicted"/>
<reference evidence="1" key="1">
    <citation type="journal article" date="2015" name="Nature">
        <title>Complex archaea that bridge the gap between prokaryotes and eukaryotes.</title>
        <authorList>
            <person name="Spang A."/>
            <person name="Saw J.H."/>
            <person name="Jorgensen S.L."/>
            <person name="Zaremba-Niedzwiedzka K."/>
            <person name="Martijn J."/>
            <person name="Lind A.E."/>
            <person name="van Eijk R."/>
            <person name="Schleper C."/>
            <person name="Guy L."/>
            <person name="Ettema T.J."/>
        </authorList>
    </citation>
    <scope>NUCLEOTIDE SEQUENCE</scope>
</reference>
<accession>A0A0F9G766</accession>
<dbReference type="EMBL" id="LAZR01018861">
    <property type="protein sequence ID" value="KKL94689.1"/>
    <property type="molecule type" value="Genomic_DNA"/>
</dbReference>
<sequence>GANQGLASVRKPIGFLLGCGGAIKARRASKTTLNWASYLPARRAILRGGVVCEILSIGSCPTLVAGIG</sequence>
<name>A0A0F9G766_9ZZZZ</name>
<dbReference type="AlphaFoldDB" id="A0A0F9G766"/>